<evidence type="ECO:0000313" key="4">
    <source>
        <dbReference type="Proteomes" id="UP000239263"/>
    </source>
</evidence>
<protein>
    <recommendedName>
        <fullName evidence="5">Histidine kinase</fullName>
    </recommendedName>
</protein>
<proteinExistence type="predicted"/>
<dbReference type="PANTHER" id="PTHR40252">
    <property type="entry name" value="BLR0328 PROTEIN"/>
    <property type="match status" value="1"/>
</dbReference>
<sequence>MKIISSISQKIDSRVAIEECLMILEKELTEPSIILCYFTEEHNEKIILSLLKKQFPNSKIHGCTSCQGIMTDDGFVSNSALAVWVLIDTKNGRYGTSISEYHNADSVQLLTIKLLESAISDSGREGELPSLVLLHATSGYEEIIISTIDDFFGTPVPLIGGTAADNHNKGNWCIFTQDDVVNSGISISVFYPSCKVSYSFHSGYAPFDISGIATKTNKRTLYEIDNRPIVEVYKEWTQMSDLINKDQNLLEHMAQYPLGRIAGYMDTVPYFKLAHPTKITHDGGIECFADINVGEEIHMMYGEKDQIISRPQRVINSAIGYQQISFAPIGGINIFCAGSMMHIKSSMLDVCDSVNAAMHEAPFICPFTFGEQGRFTGGENAHGNLMVSTVLFHY</sequence>
<comment type="caution">
    <text evidence="3">The sequence shown here is derived from an EMBL/GenBank/DDBJ whole genome shotgun (WGS) entry which is preliminary data.</text>
</comment>
<dbReference type="OrthoDB" id="179842at2"/>
<gene>
    <name evidence="3" type="ORF">BTO22_06090</name>
</gene>
<dbReference type="Pfam" id="PF10442">
    <property type="entry name" value="FIST_C"/>
    <property type="match status" value="1"/>
</dbReference>
<dbReference type="AlphaFoldDB" id="A0A2S7XCV3"/>
<organism evidence="3 4">
    <name type="scientific">Aliivibrio sifiae</name>
    <dbReference type="NCBI Taxonomy" id="566293"/>
    <lineage>
        <taxon>Bacteria</taxon>
        <taxon>Pseudomonadati</taxon>
        <taxon>Pseudomonadota</taxon>
        <taxon>Gammaproteobacteria</taxon>
        <taxon>Vibrionales</taxon>
        <taxon>Vibrionaceae</taxon>
        <taxon>Aliivibrio</taxon>
    </lineage>
</organism>
<dbReference type="InterPro" id="IPR013702">
    <property type="entry name" value="FIST_domain_N"/>
</dbReference>
<dbReference type="InterPro" id="IPR019494">
    <property type="entry name" value="FIST_C"/>
</dbReference>
<dbReference type="Pfam" id="PF08495">
    <property type="entry name" value="FIST"/>
    <property type="match status" value="1"/>
</dbReference>
<dbReference type="EMBL" id="MSCO01000001">
    <property type="protein sequence ID" value="PQJ89181.1"/>
    <property type="molecule type" value="Genomic_DNA"/>
</dbReference>
<dbReference type="SMART" id="SM01204">
    <property type="entry name" value="FIST_C"/>
    <property type="match status" value="1"/>
</dbReference>
<evidence type="ECO:0000313" key="3">
    <source>
        <dbReference type="EMBL" id="PQJ89181.1"/>
    </source>
</evidence>
<feature type="domain" description="FIST" evidence="1">
    <location>
        <begin position="30"/>
        <end position="228"/>
    </location>
</feature>
<feature type="domain" description="FIST C-domain" evidence="2">
    <location>
        <begin position="229"/>
        <end position="375"/>
    </location>
</feature>
<accession>A0A2S7XCV3</accession>
<dbReference type="PANTHER" id="PTHR40252:SF2">
    <property type="entry name" value="BLR0328 PROTEIN"/>
    <property type="match status" value="1"/>
</dbReference>
<evidence type="ECO:0000259" key="1">
    <source>
        <dbReference type="SMART" id="SM00897"/>
    </source>
</evidence>
<reference evidence="3 4" key="1">
    <citation type="submission" date="2016-12" db="EMBL/GenBank/DDBJ databases">
        <title>Diversity of luminous bacteria.</title>
        <authorList>
            <person name="Yoshizawa S."/>
            <person name="Kogure K."/>
        </authorList>
    </citation>
    <scope>NUCLEOTIDE SEQUENCE [LARGE SCALE GENOMIC DNA]</scope>
    <source>
        <strain evidence="3 4">ATCC 33715</strain>
    </source>
</reference>
<evidence type="ECO:0000259" key="2">
    <source>
        <dbReference type="SMART" id="SM01204"/>
    </source>
</evidence>
<dbReference type="Proteomes" id="UP000239263">
    <property type="component" value="Unassembled WGS sequence"/>
</dbReference>
<dbReference type="SMART" id="SM00897">
    <property type="entry name" value="FIST"/>
    <property type="match status" value="1"/>
</dbReference>
<evidence type="ECO:0008006" key="5">
    <source>
        <dbReference type="Google" id="ProtNLM"/>
    </source>
</evidence>
<dbReference type="RefSeq" id="WP_105054712.1">
    <property type="nucleotide sequence ID" value="NZ_CAWNRT010000001.1"/>
</dbReference>
<name>A0A2S7XCV3_9GAMM</name>